<evidence type="ECO:0000313" key="2">
    <source>
        <dbReference type="Proteomes" id="UP001189813"/>
    </source>
</evidence>
<keyword evidence="2" id="KW-1185">Reference proteome</keyword>
<sequence>MFKLVAKVAIDGEMLEVMEAPVLEVRGRQMLVQAHAHERALPTTRGATEDGEVWISLRSAEGEFVPALPVGFHRADAADALQLYFEVAPDTVAQCLSRSNIAVHFKEHRAALKGPRRLCTSTSTVCRTASWPTSVLCPNAGYRLA</sequence>
<accession>A0ABN9JH53</accession>
<organism evidence="1 2">
    <name type="scientific">Ralstonia psammae</name>
    <dbReference type="NCBI Taxonomy" id="3058598"/>
    <lineage>
        <taxon>Bacteria</taxon>
        <taxon>Pseudomonadati</taxon>
        <taxon>Pseudomonadota</taxon>
        <taxon>Betaproteobacteria</taxon>
        <taxon>Burkholderiales</taxon>
        <taxon>Burkholderiaceae</taxon>
        <taxon>Ralstonia</taxon>
    </lineage>
</organism>
<dbReference type="RefSeq" id="WP_316669205.1">
    <property type="nucleotide sequence ID" value="NZ_CATZBU010000020.1"/>
</dbReference>
<name>A0ABN9JH53_9RALS</name>
<comment type="caution">
    <text evidence="1">The sequence shown here is derived from an EMBL/GenBank/DDBJ whole genome shotgun (WGS) entry which is preliminary data.</text>
</comment>
<gene>
    <name evidence="1" type="ORF">LMG19083_04719</name>
</gene>
<reference evidence="1 2" key="1">
    <citation type="submission" date="2023-07" db="EMBL/GenBank/DDBJ databases">
        <authorList>
            <person name="Peeters C."/>
        </authorList>
    </citation>
    <scope>NUCLEOTIDE SEQUENCE [LARGE SCALE GENOMIC DNA]</scope>
    <source>
        <strain evidence="1 2">LMG 19083</strain>
    </source>
</reference>
<dbReference type="EMBL" id="CATZBU010000020">
    <property type="protein sequence ID" value="CAJ0808516.1"/>
    <property type="molecule type" value="Genomic_DNA"/>
</dbReference>
<dbReference type="Proteomes" id="UP001189813">
    <property type="component" value="Unassembled WGS sequence"/>
</dbReference>
<evidence type="ECO:0000313" key="1">
    <source>
        <dbReference type="EMBL" id="CAJ0808516.1"/>
    </source>
</evidence>
<protein>
    <submittedName>
        <fullName evidence="1">Uncharacterized protein</fullName>
    </submittedName>
</protein>
<proteinExistence type="predicted"/>